<organism evidence="1 2">
    <name type="scientific">Umezawaea endophytica</name>
    <dbReference type="NCBI Taxonomy" id="1654476"/>
    <lineage>
        <taxon>Bacteria</taxon>
        <taxon>Bacillati</taxon>
        <taxon>Actinomycetota</taxon>
        <taxon>Actinomycetes</taxon>
        <taxon>Pseudonocardiales</taxon>
        <taxon>Pseudonocardiaceae</taxon>
        <taxon>Umezawaea</taxon>
    </lineage>
</organism>
<keyword evidence="2" id="KW-1185">Reference proteome</keyword>
<dbReference type="EMBL" id="JANYMP010000001">
    <property type="protein sequence ID" value="MCS7475368.1"/>
    <property type="molecule type" value="Genomic_DNA"/>
</dbReference>
<dbReference type="AlphaFoldDB" id="A0A9X2VET0"/>
<comment type="caution">
    <text evidence="1">The sequence shown here is derived from an EMBL/GenBank/DDBJ whole genome shotgun (WGS) entry which is preliminary data.</text>
</comment>
<proteinExistence type="predicted"/>
<protein>
    <submittedName>
        <fullName evidence="1">Uncharacterized protein</fullName>
    </submittedName>
</protein>
<evidence type="ECO:0000313" key="2">
    <source>
        <dbReference type="Proteomes" id="UP001141259"/>
    </source>
</evidence>
<sequence length="40" mass="4960">MHLHHVYAMVVVRQRRREAERVAEDHRLARLLRRRNRNGT</sequence>
<name>A0A9X2VET0_9PSEU</name>
<evidence type="ECO:0000313" key="1">
    <source>
        <dbReference type="EMBL" id="MCS7475368.1"/>
    </source>
</evidence>
<dbReference type="Proteomes" id="UP001141259">
    <property type="component" value="Unassembled WGS sequence"/>
</dbReference>
<accession>A0A9X2VET0</accession>
<gene>
    <name evidence="1" type="ORF">NZH93_00760</name>
</gene>
<reference evidence="1" key="1">
    <citation type="submission" date="2022-08" db="EMBL/GenBank/DDBJ databases">
        <authorList>
            <person name="Tistechok S."/>
            <person name="Samborskyy M."/>
            <person name="Roman I."/>
        </authorList>
    </citation>
    <scope>NUCLEOTIDE SEQUENCE</scope>
    <source>
        <strain evidence="1">DSM 103496</strain>
    </source>
</reference>
<dbReference type="RefSeq" id="WP_259620889.1">
    <property type="nucleotide sequence ID" value="NZ_JANYMP010000001.1"/>
</dbReference>